<dbReference type="Pfam" id="PF09229">
    <property type="entry name" value="Aha1_N"/>
    <property type="match status" value="1"/>
</dbReference>
<sequence>MAKFGEGDPRWIVEHRDDGHNVNGWHWTEKDRTKWAKTFFENQLCKEYRQEEAGGWTYVVKVKSVKSCTGDAVVRNRKGKKVCGYDFQLKLEWEGKVLSSDLEGDNTDIGALKGTLEIPEFADDEENFEVLVKCKSITDDVQQKIRNLVDHTVTEGIRSVLGTFHEALLDCDAR</sequence>
<dbReference type="PANTHER" id="PTHR13009">
    <property type="entry name" value="HEAT SHOCK PROTEIN 90 HSP90 CO-CHAPERONE AHA-1"/>
    <property type="match status" value="1"/>
</dbReference>
<organism evidence="4">
    <name type="scientific">Palpitomonas bilix</name>
    <dbReference type="NCBI Taxonomy" id="652834"/>
    <lineage>
        <taxon>Eukaryota</taxon>
        <taxon>Eukaryota incertae sedis</taxon>
    </lineage>
</organism>
<feature type="domain" description="Activator of Hsp90 ATPase AHSA1-like N-terminal" evidence="2">
    <location>
        <begin position="29"/>
        <end position="174"/>
    </location>
</feature>
<dbReference type="GO" id="GO:0001671">
    <property type="term" value="F:ATPase activator activity"/>
    <property type="evidence" value="ECO:0007669"/>
    <property type="project" value="InterPro"/>
</dbReference>
<evidence type="ECO:0000313" key="5">
    <source>
        <dbReference type="EMBL" id="CAE0254949.1"/>
    </source>
</evidence>
<dbReference type="EMBL" id="HBIB01026582">
    <property type="protein sequence ID" value="CAE0254949.1"/>
    <property type="molecule type" value="Transcribed_RNA"/>
</dbReference>
<dbReference type="SMART" id="SM01000">
    <property type="entry name" value="Aha1_N"/>
    <property type="match status" value="1"/>
</dbReference>
<evidence type="ECO:0000259" key="2">
    <source>
        <dbReference type="SMART" id="SM01000"/>
    </source>
</evidence>
<evidence type="ECO:0000256" key="1">
    <source>
        <dbReference type="ARBA" id="ARBA00006817"/>
    </source>
</evidence>
<dbReference type="Gene3D" id="3.15.10.20">
    <property type="entry name" value="Activator of Hsp90 ATPase Aha1, N-terminal domain"/>
    <property type="match status" value="1"/>
</dbReference>
<dbReference type="EMBL" id="HBIB01026576">
    <property type="protein sequence ID" value="CAE0254945.1"/>
    <property type="molecule type" value="Transcribed_RNA"/>
</dbReference>
<protein>
    <recommendedName>
        <fullName evidence="2">Activator of Hsp90 ATPase AHSA1-like N-terminal domain-containing protein</fullName>
    </recommendedName>
</protein>
<accession>A0A7S3DE54</accession>
<proteinExistence type="inferred from homology"/>
<dbReference type="EMBL" id="HBIB01026577">
    <property type="protein sequence ID" value="CAE0254946.1"/>
    <property type="molecule type" value="Transcribed_RNA"/>
</dbReference>
<dbReference type="AlphaFoldDB" id="A0A7S3DE54"/>
<dbReference type="InterPro" id="IPR015310">
    <property type="entry name" value="AHSA1-like_N"/>
</dbReference>
<evidence type="ECO:0000313" key="4">
    <source>
        <dbReference type="EMBL" id="CAE0254946.1"/>
    </source>
</evidence>
<dbReference type="GO" id="GO:0006457">
    <property type="term" value="P:protein folding"/>
    <property type="evidence" value="ECO:0007669"/>
    <property type="project" value="TreeGrafter"/>
</dbReference>
<dbReference type="SUPFAM" id="SSF103111">
    <property type="entry name" value="Activator of Hsp90 ATPase, Aha1"/>
    <property type="match status" value="1"/>
</dbReference>
<name>A0A7S3DE54_9EUKA</name>
<evidence type="ECO:0000313" key="3">
    <source>
        <dbReference type="EMBL" id="CAE0254945.1"/>
    </source>
</evidence>
<gene>
    <name evidence="3" type="ORF">PBIL07802_LOCUS17196</name>
    <name evidence="4" type="ORF">PBIL07802_LOCUS17197</name>
    <name evidence="5" type="ORF">PBIL07802_LOCUS17200</name>
</gene>
<dbReference type="GO" id="GO:0005829">
    <property type="term" value="C:cytosol"/>
    <property type="evidence" value="ECO:0007669"/>
    <property type="project" value="TreeGrafter"/>
</dbReference>
<dbReference type="GO" id="GO:0051087">
    <property type="term" value="F:protein-folding chaperone binding"/>
    <property type="evidence" value="ECO:0007669"/>
    <property type="project" value="InterPro"/>
</dbReference>
<comment type="similarity">
    <text evidence="1">Belongs to the AHA1 family.</text>
</comment>
<dbReference type="PANTHER" id="PTHR13009:SF22">
    <property type="entry name" value="LD43819P"/>
    <property type="match status" value="1"/>
</dbReference>
<dbReference type="InterPro" id="IPR036338">
    <property type="entry name" value="Aha1"/>
</dbReference>
<reference evidence="4" key="1">
    <citation type="submission" date="2021-01" db="EMBL/GenBank/DDBJ databases">
        <authorList>
            <person name="Corre E."/>
            <person name="Pelletier E."/>
            <person name="Niang G."/>
            <person name="Scheremetjew M."/>
            <person name="Finn R."/>
            <person name="Kale V."/>
            <person name="Holt S."/>
            <person name="Cochrane G."/>
            <person name="Meng A."/>
            <person name="Brown T."/>
            <person name="Cohen L."/>
        </authorList>
    </citation>
    <scope>NUCLEOTIDE SEQUENCE</scope>
    <source>
        <strain evidence="4">NIES-2562</strain>
    </source>
</reference>